<dbReference type="GO" id="GO:0005789">
    <property type="term" value="C:endoplasmic reticulum membrane"/>
    <property type="evidence" value="ECO:0007669"/>
    <property type="project" value="UniProtKB-SubCell"/>
</dbReference>
<evidence type="ECO:0000313" key="11">
    <source>
        <dbReference type="Proteomes" id="UP000822688"/>
    </source>
</evidence>
<name>A0A8T0H0U8_CERPU</name>
<keyword evidence="11" id="KW-1185">Reference proteome</keyword>
<accession>A0A8T0H0U8</accession>
<evidence type="ECO:0000256" key="1">
    <source>
        <dbReference type="ARBA" id="ARBA00004477"/>
    </source>
</evidence>
<sequence>MGGGREEDDDGGGEIKPGAREGALLYHTFRLLFLSQVVSRVLPFILNASVTRRLTHEQFGLQAIQFHLFTTTALFISREGFRRGCLRGNIGRNDSESESNARVLKVAWLTLPWGAVASFGVYRVVMWWQGLNISQDYASSMGVLGVAAVLELGSEPLYILAQHLLLIKLRTCIEALATFTRCVVTSVLLSRGIGLGGGLIFAYAQLAYGACLLIGYWSYFLFYYKGTIFPFRNKIDVALIYLCATFTFQSAQKLVLQEGEKLVLVLFDTAYNQGVYGLVDKLGSLVVRSVFQPFEESAFTMFAKAGSTTGNEDKMRDQKRSLERILILALKLANLVGLVFVVFGPNFAYVLLRWLYSREWSDGDATAALGFYCIYILALALNGTSEAFLHAVVTKGELLQSNAWLFLFSIVYMCLSVVLIRAAPSTGLILANSINMGMRIIYSLTFIRQFFRHSKTFSLWQAIPNWRVLGVLASSSIITYFSKTFVLDYNNNFNQTAVQHVGIGVMCLAMVVSAVYKYERAFLRELATFRSTRRHTD</sequence>
<dbReference type="EMBL" id="CM026429">
    <property type="protein sequence ID" value="KAG0564019.1"/>
    <property type="molecule type" value="Genomic_DNA"/>
</dbReference>
<feature type="transmembrane region" description="Helical" evidence="9">
    <location>
        <begin position="369"/>
        <end position="392"/>
    </location>
</feature>
<evidence type="ECO:0000256" key="6">
    <source>
        <dbReference type="ARBA" id="ARBA00022989"/>
    </source>
</evidence>
<feature type="transmembrane region" description="Helical" evidence="9">
    <location>
        <begin position="468"/>
        <end position="486"/>
    </location>
</feature>
<evidence type="ECO:0000256" key="8">
    <source>
        <dbReference type="ARBA" id="ARBA00045912"/>
    </source>
</evidence>
<evidence type="ECO:0000256" key="7">
    <source>
        <dbReference type="ARBA" id="ARBA00023136"/>
    </source>
</evidence>
<feature type="transmembrane region" description="Helical" evidence="9">
    <location>
        <begin position="325"/>
        <end position="349"/>
    </location>
</feature>
<proteinExistence type="inferred from homology"/>
<reference evidence="10" key="1">
    <citation type="submission" date="2020-06" db="EMBL/GenBank/DDBJ databases">
        <title>WGS assembly of Ceratodon purpureus strain R40.</title>
        <authorList>
            <person name="Carey S.B."/>
            <person name="Jenkins J."/>
            <person name="Shu S."/>
            <person name="Lovell J.T."/>
            <person name="Sreedasyam A."/>
            <person name="Maumus F."/>
            <person name="Tiley G.P."/>
            <person name="Fernandez-Pozo N."/>
            <person name="Barry K."/>
            <person name="Chen C."/>
            <person name="Wang M."/>
            <person name="Lipzen A."/>
            <person name="Daum C."/>
            <person name="Saski C.A."/>
            <person name="Payton A.C."/>
            <person name="Mcbreen J.C."/>
            <person name="Conrad R.E."/>
            <person name="Kollar L.M."/>
            <person name="Olsson S."/>
            <person name="Huttunen S."/>
            <person name="Landis J.B."/>
            <person name="Wickett N.J."/>
            <person name="Johnson M.G."/>
            <person name="Rensing S.A."/>
            <person name="Grimwood J."/>
            <person name="Schmutz J."/>
            <person name="Mcdaniel S.F."/>
        </authorList>
    </citation>
    <scope>NUCLEOTIDE SEQUENCE</scope>
    <source>
        <strain evidence="10">R40</strain>
    </source>
</reference>
<gene>
    <name evidence="10" type="ORF">KC19_8G076500</name>
</gene>
<comment type="similarity">
    <text evidence="3 9">Belongs to the RFT1 family.</text>
</comment>
<keyword evidence="6 9" id="KW-1133">Transmembrane helix</keyword>
<evidence type="ECO:0000256" key="5">
    <source>
        <dbReference type="ARBA" id="ARBA00022824"/>
    </source>
</evidence>
<evidence type="ECO:0000313" key="10">
    <source>
        <dbReference type="EMBL" id="KAG0564019.1"/>
    </source>
</evidence>
<comment type="caution">
    <text evidence="10">The sequence shown here is derived from an EMBL/GenBank/DDBJ whole genome shotgun (WGS) entry which is preliminary data.</text>
</comment>
<dbReference type="Proteomes" id="UP000822688">
    <property type="component" value="Chromosome 8"/>
</dbReference>
<comment type="caution">
    <text evidence="9">Lacks conserved residue(s) required for the propagation of feature annotation.</text>
</comment>
<dbReference type="PANTHER" id="PTHR13117:SF5">
    <property type="entry name" value="PROTEIN RFT1 HOMOLOG"/>
    <property type="match status" value="1"/>
</dbReference>
<evidence type="ECO:0000256" key="3">
    <source>
        <dbReference type="ARBA" id="ARBA00010288"/>
    </source>
</evidence>
<protein>
    <recommendedName>
        <fullName evidence="9">Protein RFT1 homolog</fullName>
    </recommendedName>
</protein>
<dbReference type="InterPro" id="IPR007594">
    <property type="entry name" value="RFT1"/>
</dbReference>
<comment type="subcellular location">
    <subcellularLocation>
        <location evidence="1 9">Endoplasmic reticulum membrane</location>
        <topology evidence="1 9">Multi-pass membrane protein</topology>
    </subcellularLocation>
</comment>
<keyword evidence="5" id="KW-0256">Endoplasmic reticulum</keyword>
<dbReference type="EMBL" id="CM026429">
    <property type="protein sequence ID" value="KAG0564021.1"/>
    <property type="molecule type" value="Genomic_DNA"/>
</dbReference>
<dbReference type="Pfam" id="PF04506">
    <property type="entry name" value="Rft-1"/>
    <property type="match status" value="1"/>
</dbReference>
<evidence type="ECO:0000256" key="9">
    <source>
        <dbReference type="RuleBase" id="RU365067"/>
    </source>
</evidence>
<keyword evidence="7 9" id="KW-0472">Membrane</keyword>
<feature type="transmembrane region" description="Helical" evidence="9">
    <location>
        <begin position="498"/>
        <end position="516"/>
    </location>
</feature>
<evidence type="ECO:0000256" key="4">
    <source>
        <dbReference type="ARBA" id="ARBA00022692"/>
    </source>
</evidence>
<dbReference type="GO" id="GO:0034203">
    <property type="term" value="P:glycolipid translocation"/>
    <property type="evidence" value="ECO:0007669"/>
    <property type="project" value="TreeGrafter"/>
</dbReference>
<dbReference type="GO" id="GO:0006488">
    <property type="term" value="P:dolichol-linked oligosaccharide biosynthetic process"/>
    <property type="evidence" value="ECO:0007669"/>
    <property type="project" value="InterPro"/>
</dbReference>
<dbReference type="AlphaFoldDB" id="A0A8T0H0U8"/>
<feature type="transmembrane region" description="Helical" evidence="9">
    <location>
        <begin position="429"/>
        <end position="447"/>
    </location>
</feature>
<comment type="pathway">
    <text evidence="2">Protein modification; protein glycosylation.</text>
</comment>
<comment type="function">
    <text evidence="8 9">Intramembrane glycolipid transporter that operates in the biosynthetic pathway of dolichol-linked oligosaccharides, the glycan precursors employed in protein asparagine (N)-glycosylation. The sequential addition of sugars to dolichol pyrophosphate produces dolichol-linked oligosaccharides containing fourteen sugars, including two GlcNAcs, nine mannoses and three glucoses. Once assembled, the oligosaccharide is transferred from the lipid to nascent proteins by oligosaccharyltransferases. The assembly of dolichol-linked oligosaccharides begins on the cytosolic side of the endoplasmic reticulum membrane and finishes in its lumen. RFT1 could mediate the translocation of the cytosolically oriented intermediate DolPP-GlcNAc2Man5, produced by ALG11, into the ER lumen where dolichol-linked oligosaccharides assembly continues. However, the intramembrane lipid transporter activity could not be confirmed in vitro.</text>
</comment>
<feature type="transmembrane region" description="Helical" evidence="9">
    <location>
        <begin position="404"/>
        <end position="423"/>
    </location>
</feature>
<dbReference type="PANTHER" id="PTHR13117">
    <property type="entry name" value="ENDOPLASMIC RETICULUM MULTISPAN TRANSMEMBRANE PROTEIN-RELATED"/>
    <property type="match status" value="1"/>
</dbReference>
<organism evidence="10 11">
    <name type="scientific">Ceratodon purpureus</name>
    <name type="common">Fire moss</name>
    <name type="synonym">Dicranum purpureum</name>
    <dbReference type="NCBI Taxonomy" id="3225"/>
    <lineage>
        <taxon>Eukaryota</taxon>
        <taxon>Viridiplantae</taxon>
        <taxon>Streptophyta</taxon>
        <taxon>Embryophyta</taxon>
        <taxon>Bryophyta</taxon>
        <taxon>Bryophytina</taxon>
        <taxon>Bryopsida</taxon>
        <taxon>Dicranidae</taxon>
        <taxon>Pseudoditrichales</taxon>
        <taxon>Ditrichaceae</taxon>
        <taxon>Ceratodon</taxon>
    </lineage>
</organism>
<feature type="transmembrane region" description="Helical" evidence="9">
    <location>
        <begin position="200"/>
        <end position="224"/>
    </location>
</feature>
<dbReference type="OrthoDB" id="9979195at2759"/>
<evidence type="ECO:0000256" key="2">
    <source>
        <dbReference type="ARBA" id="ARBA00004922"/>
    </source>
</evidence>
<keyword evidence="4 9" id="KW-0812">Transmembrane</keyword>